<evidence type="ECO:0000259" key="2">
    <source>
        <dbReference type="PROSITE" id="PS50011"/>
    </source>
</evidence>
<reference evidence="4" key="4">
    <citation type="journal article" date="2015" name="G3 (Bethesda)">
        <title>Genome sequences of three phytopathogenic species of the Magnaporthaceae family of fungi.</title>
        <authorList>
            <person name="Okagaki L.H."/>
            <person name="Nunes C.C."/>
            <person name="Sailsbery J."/>
            <person name="Clay B."/>
            <person name="Brown D."/>
            <person name="John T."/>
            <person name="Oh Y."/>
            <person name="Young N."/>
            <person name="Fitzgerald M."/>
            <person name="Haas B.J."/>
            <person name="Zeng Q."/>
            <person name="Young S."/>
            <person name="Adiconis X."/>
            <person name="Fan L."/>
            <person name="Levin J.Z."/>
            <person name="Mitchell T.K."/>
            <person name="Okubara P.A."/>
            <person name="Farman M.L."/>
            <person name="Kohn L.M."/>
            <person name="Birren B."/>
            <person name="Ma L.-J."/>
            <person name="Dean R.A."/>
        </authorList>
    </citation>
    <scope>NUCLEOTIDE SEQUENCE</scope>
    <source>
        <strain evidence="4">R3-111a-1</strain>
    </source>
</reference>
<dbReference type="AlphaFoldDB" id="J3NTT4"/>
<sequence length="232" mass="25310">MNHVIARAPRQGKVAGWATPLGLATVTHGPTWSLRNEAAGTSRIVVLVSRQVIKVSSQSKLEMVGSAGDKFAIEINFNSGALLIKNYSRNGTRITSYKLGTLTLERAQRAIPPNEHVQIVIGKLMITIQPPVHTLNLESEATTSAKTLGHDLGRELGFGTSATVYRAVHGATRKAVAVKQFRTTDVKRHSDGEFLDIRHPNIVDYQCFVIWPDRPPTLVMELVDGPGSRQGT</sequence>
<dbReference type="InterPro" id="IPR000719">
    <property type="entry name" value="Prot_kinase_dom"/>
</dbReference>
<name>J3NTT4_GAET3</name>
<proteinExistence type="predicted"/>
<gene>
    <name evidence="4" type="primary">20345141</name>
    <name evidence="3" type="ORF">GGTG_04683</name>
</gene>
<dbReference type="GO" id="GO:0005524">
    <property type="term" value="F:ATP binding"/>
    <property type="evidence" value="ECO:0007669"/>
    <property type="project" value="UniProtKB-UniRule"/>
</dbReference>
<dbReference type="SUPFAM" id="SSF56112">
    <property type="entry name" value="Protein kinase-like (PK-like)"/>
    <property type="match status" value="1"/>
</dbReference>
<evidence type="ECO:0000313" key="5">
    <source>
        <dbReference type="Proteomes" id="UP000006039"/>
    </source>
</evidence>
<dbReference type="STRING" id="644352.J3NTT4"/>
<feature type="binding site" evidence="1">
    <location>
        <position position="179"/>
    </location>
    <ligand>
        <name>ATP</name>
        <dbReference type="ChEBI" id="CHEBI:30616"/>
    </ligand>
</feature>
<dbReference type="GeneID" id="20345141"/>
<keyword evidence="5" id="KW-1185">Reference proteome</keyword>
<evidence type="ECO:0000313" key="3">
    <source>
        <dbReference type="EMBL" id="EJT79599.1"/>
    </source>
</evidence>
<dbReference type="PROSITE" id="PS50011">
    <property type="entry name" value="PROTEIN_KINASE_DOM"/>
    <property type="match status" value="1"/>
</dbReference>
<dbReference type="EMBL" id="GL385396">
    <property type="protein sequence ID" value="EJT79599.1"/>
    <property type="molecule type" value="Genomic_DNA"/>
</dbReference>
<protein>
    <recommendedName>
        <fullName evidence="2">Protein kinase domain-containing protein</fullName>
    </recommendedName>
</protein>
<feature type="domain" description="Protein kinase" evidence="2">
    <location>
        <begin position="150"/>
        <end position="232"/>
    </location>
</feature>
<reference evidence="3" key="3">
    <citation type="submission" date="2010-09" db="EMBL/GenBank/DDBJ databases">
        <title>Annotation of Gaeumannomyces graminis var. tritici R3-111a-1.</title>
        <authorList>
            <consortium name="The Broad Institute Genome Sequencing Platform"/>
            <person name="Ma L.-J."/>
            <person name="Dead R."/>
            <person name="Young S.K."/>
            <person name="Zeng Q."/>
            <person name="Gargeya S."/>
            <person name="Fitzgerald M."/>
            <person name="Haas B."/>
            <person name="Abouelleil A."/>
            <person name="Alvarado L."/>
            <person name="Arachchi H.M."/>
            <person name="Berlin A."/>
            <person name="Brown A."/>
            <person name="Chapman S.B."/>
            <person name="Chen Z."/>
            <person name="Dunbar C."/>
            <person name="Freedman E."/>
            <person name="Gearin G."/>
            <person name="Gellesch M."/>
            <person name="Goldberg J."/>
            <person name="Griggs A."/>
            <person name="Gujja S."/>
            <person name="Heiman D."/>
            <person name="Howarth C."/>
            <person name="Larson L."/>
            <person name="Lui A."/>
            <person name="MacDonald P.J.P."/>
            <person name="Mehta T."/>
            <person name="Montmayeur A."/>
            <person name="Murphy C."/>
            <person name="Neiman D."/>
            <person name="Pearson M."/>
            <person name="Priest M."/>
            <person name="Roberts A."/>
            <person name="Saif S."/>
            <person name="Shea T."/>
            <person name="Shenoy N."/>
            <person name="Sisk P."/>
            <person name="Stolte C."/>
            <person name="Sykes S."/>
            <person name="Yandava C."/>
            <person name="Wortman J."/>
            <person name="Nusbaum C."/>
            <person name="Birren B."/>
        </authorList>
    </citation>
    <scope>NUCLEOTIDE SEQUENCE</scope>
    <source>
        <strain evidence="3">R3-111a-1</strain>
    </source>
</reference>
<dbReference type="InterPro" id="IPR017441">
    <property type="entry name" value="Protein_kinase_ATP_BS"/>
</dbReference>
<keyword evidence="1" id="KW-0067">ATP-binding</keyword>
<dbReference type="GO" id="GO:0050793">
    <property type="term" value="P:regulation of developmental process"/>
    <property type="evidence" value="ECO:0007669"/>
    <property type="project" value="UniProtKB-ARBA"/>
</dbReference>
<dbReference type="Gene3D" id="1.10.510.10">
    <property type="entry name" value="Transferase(Phosphotransferase) domain 1"/>
    <property type="match status" value="1"/>
</dbReference>
<dbReference type="RefSeq" id="XP_009220744.1">
    <property type="nucleotide sequence ID" value="XM_009222480.1"/>
</dbReference>
<dbReference type="InterPro" id="IPR011009">
    <property type="entry name" value="Kinase-like_dom_sf"/>
</dbReference>
<dbReference type="PROSITE" id="PS00107">
    <property type="entry name" value="PROTEIN_KINASE_ATP"/>
    <property type="match status" value="1"/>
</dbReference>
<dbReference type="HOGENOM" id="CLU_1194943_0_0_1"/>
<dbReference type="VEuPathDB" id="FungiDB:GGTG_04683"/>
<keyword evidence="1" id="KW-0547">Nucleotide-binding</keyword>
<reference evidence="3" key="2">
    <citation type="submission" date="2010-07" db="EMBL/GenBank/DDBJ databases">
        <authorList>
            <consortium name="The Broad Institute Genome Sequencing Platform"/>
            <consortium name="Broad Institute Genome Sequencing Center for Infectious Disease"/>
            <person name="Ma L.-J."/>
            <person name="Dead R."/>
            <person name="Young S."/>
            <person name="Zeng Q."/>
            <person name="Koehrsen M."/>
            <person name="Alvarado L."/>
            <person name="Berlin A."/>
            <person name="Chapman S.B."/>
            <person name="Chen Z."/>
            <person name="Freedman E."/>
            <person name="Gellesch M."/>
            <person name="Goldberg J."/>
            <person name="Griggs A."/>
            <person name="Gujja S."/>
            <person name="Heilman E.R."/>
            <person name="Heiman D."/>
            <person name="Hepburn T."/>
            <person name="Howarth C."/>
            <person name="Jen D."/>
            <person name="Larson L."/>
            <person name="Mehta T."/>
            <person name="Neiman D."/>
            <person name="Pearson M."/>
            <person name="Roberts A."/>
            <person name="Saif S."/>
            <person name="Shea T."/>
            <person name="Shenoy N."/>
            <person name="Sisk P."/>
            <person name="Stolte C."/>
            <person name="Sykes S."/>
            <person name="Walk T."/>
            <person name="White J."/>
            <person name="Yandava C."/>
            <person name="Haas B."/>
            <person name="Nusbaum C."/>
            <person name="Birren B."/>
        </authorList>
    </citation>
    <scope>NUCLEOTIDE SEQUENCE</scope>
    <source>
        <strain evidence="3">R3-111a-1</strain>
    </source>
</reference>
<dbReference type="Proteomes" id="UP000006039">
    <property type="component" value="Unassembled WGS sequence"/>
</dbReference>
<organism evidence="3">
    <name type="scientific">Gaeumannomyces tritici (strain R3-111a-1)</name>
    <name type="common">Wheat and barley take-all root rot fungus</name>
    <name type="synonym">Gaeumannomyces graminis var. tritici</name>
    <dbReference type="NCBI Taxonomy" id="644352"/>
    <lineage>
        <taxon>Eukaryota</taxon>
        <taxon>Fungi</taxon>
        <taxon>Dikarya</taxon>
        <taxon>Ascomycota</taxon>
        <taxon>Pezizomycotina</taxon>
        <taxon>Sordariomycetes</taxon>
        <taxon>Sordariomycetidae</taxon>
        <taxon>Magnaporthales</taxon>
        <taxon>Magnaporthaceae</taxon>
        <taxon>Gaeumannomyces</taxon>
    </lineage>
</organism>
<dbReference type="eggNOG" id="ENOG502RNHA">
    <property type="taxonomic scope" value="Eukaryota"/>
</dbReference>
<dbReference type="OrthoDB" id="4062651at2759"/>
<evidence type="ECO:0000313" key="4">
    <source>
        <dbReference type="EnsemblFungi" id="EJT79599"/>
    </source>
</evidence>
<dbReference type="GO" id="GO:0004672">
    <property type="term" value="F:protein kinase activity"/>
    <property type="evidence" value="ECO:0007669"/>
    <property type="project" value="InterPro"/>
</dbReference>
<evidence type="ECO:0000256" key="1">
    <source>
        <dbReference type="PROSITE-ProRule" id="PRU10141"/>
    </source>
</evidence>
<dbReference type="EnsemblFungi" id="EJT79599">
    <property type="protein sequence ID" value="EJT79599"/>
    <property type="gene ID" value="GGTG_04683"/>
</dbReference>
<reference evidence="4" key="5">
    <citation type="submission" date="2018-04" db="UniProtKB">
        <authorList>
            <consortium name="EnsemblFungi"/>
        </authorList>
    </citation>
    <scope>IDENTIFICATION</scope>
    <source>
        <strain evidence="4">R3-111a-1</strain>
    </source>
</reference>
<reference evidence="5" key="1">
    <citation type="submission" date="2010-07" db="EMBL/GenBank/DDBJ databases">
        <title>The genome sequence of Gaeumannomyces graminis var. tritici strain R3-111a-1.</title>
        <authorList>
            <consortium name="The Broad Institute Genome Sequencing Platform"/>
            <person name="Ma L.-J."/>
            <person name="Dead R."/>
            <person name="Young S."/>
            <person name="Zeng Q."/>
            <person name="Koehrsen M."/>
            <person name="Alvarado L."/>
            <person name="Berlin A."/>
            <person name="Chapman S.B."/>
            <person name="Chen Z."/>
            <person name="Freedman E."/>
            <person name="Gellesch M."/>
            <person name="Goldberg J."/>
            <person name="Griggs A."/>
            <person name="Gujja S."/>
            <person name="Heilman E.R."/>
            <person name="Heiman D."/>
            <person name="Hepburn T."/>
            <person name="Howarth C."/>
            <person name="Jen D."/>
            <person name="Larson L."/>
            <person name="Mehta T."/>
            <person name="Neiman D."/>
            <person name="Pearson M."/>
            <person name="Roberts A."/>
            <person name="Saif S."/>
            <person name="Shea T."/>
            <person name="Shenoy N."/>
            <person name="Sisk P."/>
            <person name="Stolte C."/>
            <person name="Sykes S."/>
            <person name="Walk T."/>
            <person name="White J."/>
            <person name="Yandava C."/>
            <person name="Haas B."/>
            <person name="Nusbaum C."/>
            <person name="Birren B."/>
        </authorList>
    </citation>
    <scope>NUCLEOTIDE SEQUENCE [LARGE SCALE GENOMIC DNA]</scope>
    <source>
        <strain evidence="5">R3-111a-1</strain>
    </source>
</reference>
<accession>J3NTT4</accession>